<evidence type="ECO:0000256" key="6">
    <source>
        <dbReference type="ARBA" id="ARBA00023098"/>
    </source>
</evidence>
<protein>
    <recommendedName>
        <fullName evidence="3">phospholipase D</fullName>
        <ecNumber evidence="3">3.1.4.4</ecNumber>
    </recommendedName>
</protein>
<evidence type="ECO:0000256" key="3">
    <source>
        <dbReference type="ARBA" id="ARBA00012027"/>
    </source>
</evidence>
<dbReference type="GO" id="GO:0004630">
    <property type="term" value="F:phospholipase D activity"/>
    <property type="evidence" value="ECO:0007669"/>
    <property type="project" value="UniProtKB-EC"/>
</dbReference>
<reference evidence="8 9" key="2">
    <citation type="submission" date="2019-01" db="EMBL/GenBank/DDBJ databases">
        <title>Hymenobacter humicola sp. nov., isolated from soils in Antarctica.</title>
        <authorList>
            <person name="Sedlacek I."/>
            <person name="Holochova P."/>
            <person name="Kralova S."/>
            <person name="Pantucek R."/>
            <person name="Stankova E."/>
            <person name="Vrbovska V."/>
            <person name="Kristofova L."/>
            <person name="Svec P."/>
            <person name="Busse H.-J."/>
        </authorList>
    </citation>
    <scope>NUCLEOTIDE SEQUENCE [LARGE SCALE GENOMIC DNA]</scope>
    <source>
        <strain evidence="8 9">CCM 8852</strain>
    </source>
</reference>
<keyword evidence="4" id="KW-0378">Hydrolase</keyword>
<dbReference type="InterPro" id="IPR001736">
    <property type="entry name" value="PLipase_D/transphosphatidylase"/>
</dbReference>
<gene>
    <name evidence="8" type="ORF">D0T11_02135</name>
</gene>
<dbReference type="Gene3D" id="3.30.870.10">
    <property type="entry name" value="Endonuclease Chain A"/>
    <property type="match status" value="1"/>
</dbReference>
<dbReference type="SUPFAM" id="SSF56024">
    <property type="entry name" value="Phospholipase D/nuclease"/>
    <property type="match status" value="1"/>
</dbReference>
<keyword evidence="9" id="KW-1185">Reference proteome</keyword>
<dbReference type="GO" id="GO:0016042">
    <property type="term" value="P:lipid catabolic process"/>
    <property type="evidence" value="ECO:0007669"/>
    <property type="project" value="UniProtKB-KW"/>
</dbReference>
<keyword evidence="5" id="KW-0442">Lipid degradation</keyword>
<sequence length="246" mass="28594">MKTYFEGIKEVLVQEIESAEFIIYIAVAWITDYDLISTLVKKMKSGIQIEVIVNGDYQFSKVKSQFNEFLFHGGKLYLYENKGKSIMHNKFCVIDLNTTITGSYNWSFSASAYHKENIIIEKDNFLFASQFAREFFKIKRASIVFDSKYIPYDSAVYASVIKTGDFDEEGFDQYCWVEVEEGNRIGILFVYGCYSYDIPDKIFGVWTEHALDTTYSKENPKLAYHNGKALYDFDCLDSRLSSYRVK</sequence>
<keyword evidence="6" id="KW-0443">Lipid metabolism</keyword>
<dbReference type="PANTHER" id="PTHR43856">
    <property type="entry name" value="CARDIOLIPIN HYDROLASE"/>
    <property type="match status" value="1"/>
</dbReference>
<dbReference type="PANTHER" id="PTHR43856:SF1">
    <property type="entry name" value="MITOCHONDRIAL CARDIOLIPIN HYDROLASE"/>
    <property type="match status" value="1"/>
</dbReference>
<feature type="domain" description="PLD phosphodiesterase" evidence="7">
    <location>
        <begin position="83"/>
        <end position="110"/>
    </location>
</feature>
<dbReference type="AlphaFoldDB" id="A0A418R9G5"/>
<dbReference type="EMBL" id="QYCN01000002">
    <property type="protein sequence ID" value="RIY13902.1"/>
    <property type="molecule type" value="Genomic_DNA"/>
</dbReference>
<accession>A0A418R9G5</accession>
<evidence type="ECO:0000256" key="4">
    <source>
        <dbReference type="ARBA" id="ARBA00022801"/>
    </source>
</evidence>
<name>A0A418R9G5_9BACT</name>
<dbReference type="GO" id="GO:0006793">
    <property type="term" value="P:phosphorus metabolic process"/>
    <property type="evidence" value="ECO:0007669"/>
    <property type="project" value="UniProtKB-ARBA"/>
</dbReference>
<evidence type="ECO:0000259" key="7">
    <source>
        <dbReference type="PROSITE" id="PS50035"/>
    </source>
</evidence>
<evidence type="ECO:0000313" key="9">
    <source>
        <dbReference type="Proteomes" id="UP000284250"/>
    </source>
</evidence>
<dbReference type="EC" id="3.1.4.4" evidence="3"/>
<dbReference type="OrthoDB" id="9762009at2"/>
<dbReference type="InterPro" id="IPR025202">
    <property type="entry name" value="PLD-like_dom"/>
</dbReference>
<proteinExistence type="inferred from homology"/>
<comment type="similarity">
    <text evidence="2">Belongs to the phospholipase D family.</text>
</comment>
<evidence type="ECO:0000256" key="1">
    <source>
        <dbReference type="ARBA" id="ARBA00000798"/>
    </source>
</evidence>
<evidence type="ECO:0000313" key="8">
    <source>
        <dbReference type="EMBL" id="RIY13902.1"/>
    </source>
</evidence>
<dbReference type="CDD" id="cd09174">
    <property type="entry name" value="PLDc_Nuc_like_unchar2"/>
    <property type="match status" value="1"/>
</dbReference>
<dbReference type="GO" id="GO:0016891">
    <property type="term" value="F:RNA endonuclease activity producing 5'-phosphomonoesters, hydrolytic mechanism"/>
    <property type="evidence" value="ECO:0007669"/>
    <property type="project" value="TreeGrafter"/>
</dbReference>
<dbReference type="PROSITE" id="PS50035">
    <property type="entry name" value="PLD"/>
    <property type="match status" value="1"/>
</dbReference>
<comment type="caution">
    <text evidence="8">The sequence shown here is derived from an EMBL/GenBank/DDBJ whole genome shotgun (WGS) entry which is preliminary data.</text>
</comment>
<evidence type="ECO:0000256" key="2">
    <source>
        <dbReference type="ARBA" id="ARBA00008664"/>
    </source>
</evidence>
<comment type="catalytic activity">
    <reaction evidence="1">
        <text>a 1,2-diacyl-sn-glycero-3-phosphocholine + H2O = a 1,2-diacyl-sn-glycero-3-phosphate + choline + H(+)</text>
        <dbReference type="Rhea" id="RHEA:14445"/>
        <dbReference type="ChEBI" id="CHEBI:15354"/>
        <dbReference type="ChEBI" id="CHEBI:15377"/>
        <dbReference type="ChEBI" id="CHEBI:15378"/>
        <dbReference type="ChEBI" id="CHEBI:57643"/>
        <dbReference type="ChEBI" id="CHEBI:58608"/>
        <dbReference type="EC" id="3.1.4.4"/>
    </reaction>
</comment>
<dbReference type="Pfam" id="PF13091">
    <property type="entry name" value="PLDc_2"/>
    <property type="match status" value="1"/>
</dbReference>
<organism evidence="8 9">
    <name type="scientific">Hymenobacter rubripertinctus</name>
    <dbReference type="NCBI Taxonomy" id="2029981"/>
    <lineage>
        <taxon>Bacteria</taxon>
        <taxon>Pseudomonadati</taxon>
        <taxon>Bacteroidota</taxon>
        <taxon>Cytophagia</taxon>
        <taxon>Cytophagales</taxon>
        <taxon>Hymenobacteraceae</taxon>
        <taxon>Hymenobacter</taxon>
    </lineage>
</organism>
<dbReference type="RefSeq" id="WP_119654130.1">
    <property type="nucleotide sequence ID" value="NZ_JBHUOI010000070.1"/>
</dbReference>
<dbReference type="Proteomes" id="UP000284250">
    <property type="component" value="Unassembled WGS sequence"/>
</dbReference>
<evidence type="ECO:0000256" key="5">
    <source>
        <dbReference type="ARBA" id="ARBA00022963"/>
    </source>
</evidence>
<dbReference type="InterPro" id="IPR051406">
    <property type="entry name" value="PLD_domain"/>
</dbReference>
<reference evidence="8 9" key="1">
    <citation type="submission" date="2018-09" db="EMBL/GenBank/DDBJ databases">
        <authorList>
            <person name="Zeman M."/>
            <person name="Pardy F."/>
        </authorList>
    </citation>
    <scope>NUCLEOTIDE SEQUENCE [LARGE SCALE GENOMIC DNA]</scope>
    <source>
        <strain evidence="8 9">CCM 8852</strain>
    </source>
</reference>